<accession>A0A2J5PX39</accession>
<reference evidence="1 2" key="1">
    <citation type="submission" date="2017-11" db="EMBL/GenBank/DDBJ databases">
        <authorList>
            <person name="Han C.G."/>
        </authorList>
    </citation>
    <scope>NUCLEOTIDE SEQUENCE [LARGE SCALE GENOMIC DNA]</scope>
    <source>
        <strain evidence="1 2">A10</strain>
    </source>
</reference>
<protein>
    <submittedName>
        <fullName evidence="1">Uncharacterized protein</fullName>
    </submittedName>
</protein>
<dbReference type="AlphaFoldDB" id="A0A2J5PX39"/>
<reference evidence="1 2" key="2">
    <citation type="submission" date="2018-01" db="EMBL/GenBank/DDBJ databases">
        <title>Genomic study of Klebsiella pneumoniae.</title>
        <authorList>
            <person name="Yang Y."/>
            <person name="Bicalho R."/>
        </authorList>
    </citation>
    <scope>NUCLEOTIDE SEQUENCE [LARGE SCALE GENOMIC DNA]</scope>
    <source>
        <strain evidence="1 2">A10</strain>
    </source>
</reference>
<proteinExistence type="predicted"/>
<comment type="caution">
    <text evidence="1">The sequence shown here is derived from an EMBL/GenBank/DDBJ whole genome shotgun (WGS) entry which is preliminary data.</text>
</comment>
<name>A0A2J5PX39_9ENTR</name>
<evidence type="ECO:0000313" key="1">
    <source>
        <dbReference type="EMBL" id="PLO70633.1"/>
    </source>
</evidence>
<gene>
    <name evidence="1" type="ORF">CWN49_11650</name>
</gene>
<sequence length="92" mass="9359">MPFRVGVASLVRSPLCSWPVCSATLSVTCGMLAAGAVVSMVSSNAGERSLTFPALSVTVVLRLWAPSSRLAGVKLQLPSSPATTVPSTVSPS</sequence>
<dbReference type="Proteomes" id="UP000234667">
    <property type="component" value="Unassembled WGS sequence"/>
</dbReference>
<dbReference type="EMBL" id="PIDR01000291">
    <property type="protein sequence ID" value="PLO70633.1"/>
    <property type="molecule type" value="Genomic_DNA"/>
</dbReference>
<organism evidence="1 2">
    <name type="scientific">Klebsiella michiganensis</name>
    <dbReference type="NCBI Taxonomy" id="1134687"/>
    <lineage>
        <taxon>Bacteria</taxon>
        <taxon>Pseudomonadati</taxon>
        <taxon>Pseudomonadota</taxon>
        <taxon>Gammaproteobacteria</taxon>
        <taxon>Enterobacterales</taxon>
        <taxon>Enterobacteriaceae</taxon>
        <taxon>Klebsiella/Raoultella group</taxon>
        <taxon>Klebsiella</taxon>
    </lineage>
</organism>
<evidence type="ECO:0000313" key="2">
    <source>
        <dbReference type="Proteomes" id="UP000234667"/>
    </source>
</evidence>